<dbReference type="InterPro" id="IPR025859">
    <property type="entry name" value="AurF/CmlI"/>
</dbReference>
<accession>A0ABU3WXK0</accession>
<keyword evidence="2" id="KW-1185">Reference proteome</keyword>
<dbReference type="Pfam" id="PF11583">
    <property type="entry name" value="AurF"/>
    <property type="match status" value="1"/>
</dbReference>
<sequence length="317" mass="36166">MTASLTRPQDVADTATTRGFVPKVALSDREDTARRLLASVARKSYDPMIEVDWEAPIPDDKYGMTPEWSTLYGTALWDEMTEEQRIELTKHEAASVSSVGLWFEILLMQMLLRDVYNRNKHSRHVQFALTEVADECRHSVMFARAGERLGMPGYGPAPYIHRLGRLWGGFFRGANAYASVMAAEEILDMMQRDFMRDERVQPVTRTVSKIHVLEEARHIRFAREEVTRRLTGASNLRLQFERINTAVTVYFVVKSMIREEVYANAGLDRDRAVAEAKANTHYHDRVRKSGAKLMTFLDSVGLVGGPSKILYKKVHLL</sequence>
<dbReference type="RefSeq" id="WP_371305724.1">
    <property type="nucleotide sequence ID" value="NZ_JAWKJJ010000001.1"/>
</dbReference>
<protein>
    <submittedName>
        <fullName evidence="1">Diiron oxygenase</fullName>
    </submittedName>
</protein>
<comment type="caution">
    <text evidence="1">The sequence shown here is derived from an EMBL/GenBank/DDBJ whole genome shotgun (WGS) entry which is preliminary data.</text>
</comment>
<proteinExistence type="predicted"/>
<dbReference type="Proteomes" id="UP001275440">
    <property type="component" value="Unassembled WGS sequence"/>
</dbReference>
<evidence type="ECO:0000313" key="1">
    <source>
        <dbReference type="EMBL" id="MDV2478264.1"/>
    </source>
</evidence>
<organism evidence="1 2">
    <name type="scientific">Rhodococcus zopfii</name>
    <dbReference type="NCBI Taxonomy" id="43772"/>
    <lineage>
        <taxon>Bacteria</taxon>
        <taxon>Bacillati</taxon>
        <taxon>Actinomycetota</taxon>
        <taxon>Actinomycetes</taxon>
        <taxon>Mycobacteriales</taxon>
        <taxon>Nocardiaceae</taxon>
        <taxon>Rhodococcus</taxon>
    </lineage>
</organism>
<reference evidence="1 2" key="1">
    <citation type="submission" date="2019-10" db="EMBL/GenBank/DDBJ databases">
        <title>Draft Genome Assembly of Rhodococcus zopfii DSM44189.</title>
        <authorList>
            <person name="Sutton J.M."/>
            <person name="Akob D.M."/>
            <person name="Bushman T.J."/>
        </authorList>
    </citation>
    <scope>NUCLEOTIDE SEQUENCE [LARGE SCALE GENOMIC DNA]</scope>
    <source>
        <strain evidence="1 2">DSM 44189</strain>
    </source>
</reference>
<dbReference type="InterPro" id="IPR009078">
    <property type="entry name" value="Ferritin-like_SF"/>
</dbReference>
<name>A0ABU3WXK0_9NOCA</name>
<gene>
    <name evidence="1" type="ORF">F8M49_27810</name>
</gene>
<dbReference type="InterPro" id="IPR012348">
    <property type="entry name" value="RNR-like"/>
</dbReference>
<dbReference type="SUPFAM" id="SSF47240">
    <property type="entry name" value="Ferritin-like"/>
    <property type="match status" value="1"/>
</dbReference>
<dbReference type="EMBL" id="WBMO01000005">
    <property type="protein sequence ID" value="MDV2478264.1"/>
    <property type="molecule type" value="Genomic_DNA"/>
</dbReference>
<evidence type="ECO:0000313" key="2">
    <source>
        <dbReference type="Proteomes" id="UP001275440"/>
    </source>
</evidence>
<dbReference type="Gene3D" id="1.10.620.20">
    <property type="entry name" value="Ribonucleotide Reductase, subunit A"/>
    <property type="match status" value="1"/>
</dbReference>